<dbReference type="EMBL" id="VUJU01000445">
    <property type="protein sequence ID" value="KAF0770373.1"/>
    <property type="molecule type" value="Genomic_DNA"/>
</dbReference>
<proteinExistence type="predicted"/>
<gene>
    <name evidence="1" type="ORF">FWK35_00019696</name>
</gene>
<evidence type="ECO:0000313" key="1">
    <source>
        <dbReference type="EMBL" id="KAF0770373.1"/>
    </source>
</evidence>
<accession>A0A6G0ZH38</accession>
<reference evidence="1 2" key="1">
    <citation type="submission" date="2019-08" db="EMBL/GenBank/DDBJ databases">
        <title>Whole genome of Aphis craccivora.</title>
        <authorList>
            <person name="Voronova N.V."/>
            <person name="Shulinski R.S."/>
            <person name="Bandarenka Y.V."/>
            <person name="Zhorov D.G."/>
            <person name="Warner D."/>
        </authorList>
    </citation>
    <scope>NUCLEOTIDE SEQUENCE [LARGE SCALE GENOMIC DNA]</scope>
    <source>
        <strain evidence="1">180601</strain>
        <tissue evidence="1">Whole Body</tissue>
    </source>
</reference>
<protein>
    <submittedName>
        <fullName evidence="1">Uncharacterized protein</fullName>
    </submittedName>
</protein>
<dbReference type="AlphaFoldDB" id="A0A6G0ZH38"/>
<comment type="caution">
    <text evidence="1">The sequence shown here is derived from an EMBL/GenBank/DDBJ whole genome shotgun (WGS) entry which is preliminary data.</text>
</comment>
<sequence length="62" mass="7349">MAKVNLVGALRRLFFEISNSFQKRLEIPKKILKKTRIFTQNQFSTKSIFYMVVIRKLITVNT</sequence>
<dbReference type="Proteomes" id="UP000478052">
    <property type="component" value="Unassembled WGS sequence"/>
</dbReference>
<name>A0A6G0ZH38_APHCR</name>
<evidence type="ECO:0000313" key="2">
    <source>
        <dbReference type="Proteomes" id="UP000478052"/>
    </source>
</evidence>
<keyword evidence="2" id="KW-1185">Reference proteome</keyword>
<organism evidence="1 2">
    <name type="scientific">Aphis craccivora</name>
    <name type="common">Cowpea aphid</name>
    <dbReference type="NCBI Taxonomy" id="307492"/>
    <lineage>
        <taxon>Eukaryota</taxon>
        <taxon>Metazoa</taxon>
        <taxon>Ecdysozoa</taxon>
        <taxon>Arthropoda</taxon>
        <taxon>Hexapoda</taxon>
        <taxon>Insecta</taxon>
        <taxon>Pterygota</taxon>
        <taxon>Neoptera</taxon>
        <taxon>Paraneoptera</taxon>
        <taxon>Hemiptera</taxon>
        <taxon>Sternorrhyncha</taxon>
        <taxon>Aphidomorpha</taxon>
        <taxon>Aphidoidea</taxon>
        <taxon>Aphididae</taxon>
        <taxon>Aphidini</taxon>
        <taxon>Aphis</taxon>
        <taxon>Aphis</taxon>
    </lineage>
</organism>